<protein>
    <submittedName>
        <fullName evidence="1">Uncharacterized protein</fullName>
    </submittedName>
</protein>
<proteinExistence type="predicted"/>
<dbReference type="RefSeq" id="WP_079777414.1">
    <property type="nucleotide sequence ID" value="NZ_DADWZK010000027.1"/>
</dbReference>
<reference evidence="1 2" key="1">
    <citation type="submission" date="2018-06" db="EMBL/GenBank/DDBJ databases">
        <authorList>
            <consortium name="Pathogen Informatics"/>
            <person name="Doyle S."/>
        </authorList>
    </citation>
    <scope>NUCLEOTIDE SEQUENCE [LARGE SCALE GENOMIC DNA]</scope>
    <source>
        <strain evidence="1 2">NCTC12420</strain>
    </source>
</reference>
<evidence type="ECO:0000313" key="2">
    <source>
        <dbReference type="Proteomes" id="UP000254220"/>
    </source>
</evidence>
<evidence type="ECO:0000313" key="1">
    <source>
        <dbReference type="EMBL" id="SUI03650.1"/>
    </source>
</evidence>
<dbReference type="Proteomes" id="UP000254220">
    <property type="component" value="Unassembled WGS sequence"/>
</dbReference>
<dbReference type="EMBL" id="UGYB01000001">
    <property type="protein sequence ID" value="SUI03650.1"/>
    <property type="molecule type" value="Genomic_DNA"/>
</dbReference>
<dbReference type="AlphaFoldDB" id="A0A379XUQ3"/>
<sequence length="90" mass="10610">MIDFERLAKEETVSDIIAFLVRNEGGFGYPQMDRFFSRHNFDVISSGEFMRVFEKLRQDGIVVWGDKMLVKKGPNWKEPKFVTEKKYGIE</sequence>
<name>A0A379XUQ3_SALER</name>
<gene>
    <name evidence="1" type="ORF">NCTC12420_03464</name>
</gene>
<organism evidence="1 2">
    <name type="scientific">Salmonella enterica subsp. indica</name>
    <dbReference type="NCBI Taxonomy" id="59207"/>
    <lineage>
        <taxon>Bacteria</taxon>
        <taxon>Pseudomonadati</taxon>
        <taxon>Pseudomonadota</taxon>
        <taxon>Gammaproteobacteria</taxon>
        <taxon>Enterobacterales</taxon>
        <taxon>Enterobacteriaceae</taxon>
        <taxon>Salmonella</taxon>
    </lineage>
</organism>
<accession>A0A379XUQ3</accession>